<evidence type="ECO:0000313" key="2">
    <source>
        <dbReference type="Proteomes" id="UP000184073"/>
    </source>
</evidence>
<organism evidence="1 2">
    <name type="scientific">Aspergillus versicolor CBS 583.65</name>
    <dbReference type="NCBI Taxonomy" id="1036611"/>
    <lineage>
        <taxon>Eukaryota</taxon>
        <taxon>Fungi</taxon>
        <taxon>Dikarya</taxon>
        <taxon>Ascomycota</taxon>
        <taxon>Pezizomycotina</taxon>
        <taxon>Eurotiomycetes</taxon>
        <taxon>Eurotiomycetidae</taxon>
        <taxon>Eurotiales</taxon>
        <taxon>Aspergillaceae</taxon>
        <taxon>Aspergillus</taxon>
        <taxon>Aspergillus subgen. Nidulantes</taxon>
    </lineage>
</organism>
<protein>
    <recommendedName>
        <fullName evidence="3">Condensation domain-containing protein</fullName>
    </recommendedName>
</protein>
<dbReference type="VEuPathDB" id="FungiDB:ASPVEDRAFT_140153"/>
<accession>A0A1L9PY36</accession>
<evidence type="ECO:0008006" key="3">
    <source>
        <dbReference type="Google" id="ProtNLM"/>
    </source>
</evidence>
<dbReference type="InterPro" id="IPR023213">
    <property type="entry name" value="CAT-like_dom_sf"/>
</dbReference>
<dbReference type="SUPFAM" id="SSF52777">
    <property type="entry name" value="CoA-dependent acyltransferases"/>
    <property type="match status" value="1"/>
</dbReference>
<reference evidence="2" key="1">
    <citation type="journal article" date="2017" name="Genome Biol.">
        <title>Comparative genomics reveals high biological diversity and specific adaptations in the industrially and medically important fungal genus Aspergillus.</title>
        <authorList>
            <person name="de Vries R.P."/>
            <person name="Riley R."/>
            <person name="Wiebenga A."/>
            <person name="Aguilar-Osorio G."/>
            <person name="Amillis S."/>
            <person name="Uchima C.A."/>
            <person name="Anderluh G."/>
            <person name="Asadollahi M."/>
            <person name="Askin M."/>
            <person name="Barry K."/>
            <person name="Battaglia E."/>
            <person name="Bayram O."/>
            <person name="Benocci T."/>
            <person name="Braus-Stromeyer S.A."/>
            <person name="Caldana C."/>
            <person name="Canovas D."/>
            <person name="Cerqueira G.C."/>
            <person name="Chen F."/>
            <person name="Chen W."/>
            <person name="Choi C."/>
            <person name="Clum A."/>
            <person name="Dos Santos R.A."/>
            <person name="Damasio A.R."/>
            <person name="Diallinas G."/>
            <person name="Emri T."/>
            <person name="Fekete E."/>
            <person name="Flipphi M."/>
            <person name="Freyberg S."/>
            <person name="Gallo A."/>
            <person name="Gournas C."/>
            <person name="Habgood R."/>
            <person name="Hainaut M."/>
            <person name="Harispe M.L."/>
            <person name="Henrissat B."/>
            <person name="Hilden K.S."/>
            <person name="Hope R."/>
            <person name="Hossain A."/>
            <person name="Karabika E."/>
            <person name="Karaffa L."/>
            <person name="Karanyi Z."/>
            <person name="Krasevec N."/>
            <person name="Kuo A."/>
            <person name="Kusch H."/>
            <person name="LaButti K."/>
            <person name="Lagendijk E.L."/>
            <person name="Lapidus A."/>
            <person name="Levasseur A."/>
            <person name="Lindquist E."/>
            <person name="Lipzen A."/>
            <person name="Logrieco A.F."/>
            <person name="MacCabe A."/>
            <person name="Maekelae M.R."/>
            <person name="Malavazi I."/>
            <person name="Melin P."/>
            <person name="Meyer V."/>
            <person name="Mielnichuk N."/>
            <person name="Miskei M."/>
            <person name="Molnar A.P."/>
            <person name="Mule G."/>
            <person name="Ngan C.Y."/>
            <person name="Orejas M."/>
            <person name="Orosz E."/>
            <person name="Ouedraogo J.P."/>
            <person name="Overkamp K.M."/>
            <person name="Park H.-S."/>
            <person name="Perrone G."/>
            <person name="Piumi F."/>
            <person name="Punt P.J."/>
            <person name="Ram A.F."/>
            <person name="Ramon A."/>
            <person name="Rauscher S."/>
            <person name="Record E."/>
            <person name="Riano-Pachon D.M."/>
            <person name="Robert V."/>
            <person name="Roehrig J."/>
            <person name="Ruller R."/>
            <person name="Salamov A."/>
            <person name="Salih N.S."/>
            <person name="Samson R.A."/>
            <person name="Sandor E."/>
            <person name="Sanguinetti M."/>
            <person name="Schuetze T."/>
            <person name="Sepcic K."/>
            <person name="Shelest E."/>
            <person name="Sherlock G."/>
            <person name="Sophianopoulou V."/>
            <person name="Squina F.M."/>
            <person name="Sun H."/>
            <person name="Susca A."/>
            <person name="Todd R.B."/>
            <person name="Tsang A."/>
            <person name="Unkles S.E."/>
            <person name="van de Wiele N."/>
            <person name="van Rossen-Uffink D."/>
            <person name="Oliveira J.V."/>
            <person name="Vesth T.C."/>
            <person name="Visser J."/>
            <person name="Yu J.-H."/>
            <person name="Zhou M."/>
            <person name="Andersen M.R."/>
            <person name="Archer D.B."/>
            <person name="Baker S.E."/>
            <person name="Benoit I."/>
            <person name="Brakhage A.A."/>
            <person name="Braus G.H."/>
            <person name="Fischer R."/>
            <person name="Frisvad J.C."/>
            <person name="Goldman G.H."/>
            <person name="Houbraken J."/>
            <person name="Oakley B."/>
            <person name="Pocsi I."/>
            <person name="Scazzocchio C."/>
            <person name="Seiboth B."/>
            <person name="vanKuyk P.A."/>
            <person name="Wortman J."/>
            <person name="Dyer P.S."/>
            <person name="Grigoriev I.V."/>
        </authorList>
    </citation>
    <scope>NUCLEOTIDE SEQUENCE [LARGE SCALE GENOMIC DNA]</scope>
    <source>
        <strain evidence="2">CBS 583.65</strain>
    </source>
</reference>
<dbReference type="Proteomes" id="UP000184073">
    <property type="component" value="Unassembled WGS sequence"/>
</dbReference>
<dbReference type="Gene3D" id="3.30.559.10">
    <property type="entry name" value="Chloramphenicol acetyltransferase-like domain"/>
    <property type="match status" value="1"/>
</dbReference>
<name>A0A1L9PY36_ASPVE</name>
<dbReference type="RefSeq" id="XP_040672221.1">
    <property type="nucleotide sequence ID" value="XM_040807633.1"/>
</dbReference>
<keyword evidence="2" id="KW-1185">Reference proteome</keyword>
<dbReference type="AlphaFoldDB" id="A0A1L9PY36"/>
<gene>
    <name evidence="1" type="ORF">ASPVEDRAFT_140153</name>
</gene>
<dbReference type="PANTHER" id="PTHR42034">
    <property type="entry name" value="CHROMOSOME 7, WHOLE GENOME SHOTGUN SEQUENCE-RELATED"/>
    <property type="match status" value="1"/>
</dbReference>
<sequence>MTWSKIESGHFQRPIGENERFIKAVGDRAHSEGREHWSITSYASFRLDETTSKAPGEVVQLLRQAWKRLRFRHPSIASTANDDTLDYLVPTPEELEDWVDDTFTIVQNVQLSVNDVIASLRPSRYVTGHYLVHASQFIIHLAHWRTDGYGAFQLLGAFFEAAVADEKPEYLPWGLETDRLVPTVEEALKNPVDSSPEIHAAAKKYLSTVTLTKGAVGVALQTDLSRAPSGTRSARLRFSRENTDAITQACESNGISILSAVHASTAAATYHFANAESKTKPYTSTMRFSIRPYLPTPYDNAAVAAGIYTGGYMFQVSPSQSWIENARQYHHEYEIGISNDFLSSRRQYARDVLAMMKAAPPPSATPPSEIDISFADAETHVSEIYKGPQRKIEVTEVSVGVETLTRQMYCFVWIFRGCLELSAVYNEAFYTESFVQDVVRVVATVLRRELGLSSN</sequence>
<dbReference type="OrthoDB" id="2548233at2759"/>
<dbReference type="Gene3D" id="3.30.559.30">
    <property type="entry name" value="Nonribosomal peptide synthetase, condensation domain"/>
    <property type="match status" value="1"/>
</dbReference>
<dbReference type="EMBL" id="KV878135">
    <property type="protein sequence ID" value="OJJ06459.1"/>
    <property type="molecule type" value="Genomic_DNA"/>
</dbReference>
<dbReference type="PANTHER" id="PTHR42034:SF1">
    <property type="entry name" value="CONDENSATION DOMAIN-CONTAINING PROTEIN"/>
    <property type="match status" value="1"/>
</dbReference>
<evidence type="ECO:0000313" key="1">
    <source>
        <dbReference type="EMBL" id="OJJ06459.1"/>
    </source>
</evidence>
<dbReference type="GeneID" id="63723144"/>
<proteinExistence type="predicted"/>